<evidence type="ECO:0000313" key="4">
    <source>
        <dbReference type="EMBL" id="GMF65337.1"/>
    </source>
</evidence>
<dbReference type="AlphaFoldDB" id="A0A9W7DCR6"/>
<feature type="domain" description="Chromo" evidence="2">
    <location>
        <begin position="476"/>
        <end position="540"/>
    </location>
</feature>
<dbReference type="PANTHER" id="PTHR33206:SF1">
    <property type="entry name" value="DNA-DIRECTED DNA POLYMERASE"/>
    <property type="match status" value="1"/>
</dbReference>
<dbReference type="InterPro" id="IPR023780">
    <property type="entry name" value="Chromo_domain"/>
</dbReference>
<organism evidence="4 5">
    <name type="scientific">Phytophthora lilii</name>
    <dbReference type="NCBI Taxonomy" id="2077276"/>
    <lineage>
        <taxon>Eukaryota</taxon>
        <taxon>Sar</taxon>
        <taxon>Stramenopiles</taxon>
        <taxon>Oomycota</taxon>
        <taxon>Peronosporomycetes</taxon>
        <taxon>Peronosporales</taxon>
        <taxon>Peronosporaceae</taxon>
        <taxon>Phytophthora</taxon>
    </lineage>
</organism>
<dbReference type="SMART" id="SM00298">
    <property type="entry name" value="CHROMO"/>
    <property type="match status" value="1"/>
</dbReference>
<sequence>MLQFYYDCIDFYFDRSDFQYQEMDTDSGYIAFSAENPFPDLIKPELLDNFNEHKYDWFPRDDTAKNAAYDRRTPGLFKEEFRCNAMVSLSSKNYICYLSDKIDKETNKPMIKLSAKGVHKSRNGSVLTAHNFESVVKNRITFKGTNRGFRMRKETNTMITYSQTKTALNYYYDKRQVLSDEKLYYDPETGFISATALHKKAKEIDSSITLKKVKDWYQTKLDIQRHVEQKDSYDDFRIASNNPNSWQMDLAFWRGKSILTAININSRLGFAKLLKNKRADTVLAGIKELVKENKVNILTTDNGKEFMNRKAETYLKTQKITHFNNEPGDHATMGKIERFNRTIKMRLIRMGQPITEKLVKSVITNYNNTYHSTIKKTPIQAKGDVMEEDLDHNRELMERMENELSIGATVLYRLDKGTFDKENARWSKTIYEVVGIDGYRVQIRSKNGHTLYKSPNDIKLLNANPTNAPSVKNQIFEAEKILDHKKMRSGKYKYLVKWIGYDDSTWEPQDNLRLINKAKRSTLEVEEQKRQELLERTQRRVRQAKAKREMYEGASWATDISNGITTVAKKSTTTTQTDASAGTDEAIPNEVKQTMDSMIDQVIAQSDLKKSLIDENSVKNPEVSSTPKVNAKPMMVDTGVEAKPSIVDVGVNNTPIMNDAMVGDDAPDNTEKYTFSDGDKDAKVYNIRLNKLVLVPSINWSETYDHIRVVLTNDVRFLKYINERRERNEMGKEDKNTPYQVWENIGLKRKRVNAPDGDTGDRTKQRLDDSFLFDNSSSTTSDQTDSKIKLFWIISKNKELLESNGLRKKIVPILNAASKSPIDNDGYVWIDGNSISVYGKESDRTKSAITKRVNWQLTLRSFINMVRAKGLELEIIGNEDKEIDVNDFAPIDGEARHGTMSGIDEDMDQKLSNADNDAKSILNDYYTQLYAKGIEIPFRLIPVVDTKNGVKQHPTYYFGQPTDSRAINIMTVDKYKKHKKVSGEAWKGLMRTIRWMDTFTLLLEWFEDLDKYLNDDDEHPTPANAEEAAKLREEKKLDEQRRTNLDDNLKALNDAILKSVHDIKRQSVEEYDHDDNLQKLHDDSETAFQAYGEAQKRYEEAKEAVRGSNSKSARSALKAATAAMRATKAVFNAKSKAYSDVANKGRGLEGRGLRGAGVAPLEGVVRRGRTYNLNEIQGLATPSAYTYKQLGSNADLNVKSLTVFNL</sequence>
<evidence type="ECO:0000259" key="2">
    <source>
        <dbReference type="PROSITE" id="PS50013"/>
    </source>
</evidence>
<dbReference type="Proteomes" id="UP001165083">
    <property type="component" value="Unassembled WGS sequence"/>
</dbReference>
<dbReference type="Gene3D" id="2.40.50.40">
    <property type="match status" value="1"/>
</dbReference>
<comment type="caution">
    <text evidence="4">The sequence shown here is derived from an EMBL/GenBank/DDBJ whole genome shotgun (WGS) entry which is preliminary data.</text>
</comment>
<dbReference type="InterPro" id="IPR043502">
    <property type="entry name" value="DNA/RNA_pol_sf"/>
</dbReference>
<accession>A0A9W7DCR6</accession>
<dbReference type="PROSITE" id="PS50994">
    <property type="entry name" value="INTEGRASE"/>
    <property type="match status" value="1"/>
</dbReference>
<dbReference type="InterPro" id="IPR016197">
    <property type="entry name" value="Chromo-like_dom_sf"/>
</dbReference>
<dbReference type="PANTHER" id="PTHR33206">
    <property type="entry name" value="PROTEIN CBG10425"/>
    <property type="match status" value="1"/>
</dbReference>
<dbReference type="GO" id="GO:0015074">
    <property type="term" value="P:DNA integration"/>
    <property type="evidence" value="ECO:0007669"/>
    <property type="project" value="InterPro"/>
</dbReference>
<evidence type="ECO:0000256" key="1">
    <source>
        <dbReference type="SAM" id="Coils"/>
    </source>
</evidence>
<dbReference type="PROSITE" id="PS50013">
    <property type="entry name" value="CHROMO_2"/>
    <property type="match status" value="1"/>
</dbReference>
<dbReference type="GO" id="GO:0003676">
    <property type="term" value="F:nucleic acid binding"/>
    <property type="evidence" value="ECO:0007669"/>
    <property type="project" value="InterPro"/>
</dbReference>
<dbReference type="EMBL" id="BSXW01012461">
    <property type="protein sequence ID" value="GMF65337.1"/>
    <property type="molecule type" value="Genomic_DNA"/>
</dbReference>
<dbReference type="InterPro" id="IPR036397">
    <property type="entry name" value="RNaseH_sf"/>
</dbReference>
<feature type="domain" description="Integrase catalytic" evidence="3">
    <location>
        <begin position="239"/>
        <end position="386"/>
    </location>
</feature>
<dbReference type="InterPro" id="IPR012337">
    <property type="entry name" value="RNaseH-like_sf"/>
</dbReference>
<keyword evidence="1" id="KW-0175">Coiled coil</keyword>
<dbReference type="InterPro" id="IPR000953">
    <property type="entry name" value="Chromo/chromo_shadow_dom"/>
</dbReference>
<dbReference type="SUPFAM" id="SSF53098">
    <property type="entry name" value="Ribonuclease H-like"/>
    <property type="match status" value="1"/>
</dbReference>
<dbReference type="InterPro" id="IPR001584">
    <property type="entry name" value="Integrase_cat-core"/>
</dbReference>
<reference evidence="4" key="1">
    <citation type="submission" date="2023-04" db="EMBL/GenBank/DDBJ databases">
        <title>Phytophthora lilii NBRC 32176.</title>
        <authorList>
            <person name="Ichikawa N."/>
            <person name="Sato H."/>
            <person name="Tonouchi N."/>
        </authorList>
    </citation>
    <scope>NUCLEOTIDE SEQUENCE</scope>
    <source>
        <strain evidence="4">NBRC 32176</strain>
    </source>
</reference>
<proteinExistence type="predicted"/>
<gene>
    <name evidence="4" type="ORF">Plil01_001801900</name>
</gene>
<dbReference type="SUPFAM" id="SSF56672">
    <property type="entry name" value="DNA/RNA polymerases"/>
    <property type="match status" value="1"/>
</dbReference>
<dbReference type="CDD" id="cd00024">
    <property type="entry name" value="CD_CSD"/>
    <property type="match status" value="1"/>
</dbReference>
<dbReference type="SUPFAM" id="SSF54160">
    <property type="entry name" value="Chromo domain-like"/>
    <property type="match status" value="1"/>
</dbReference>
<dbReference type="Pfam" id="PF00385">
    <property type="entry name" value="Chromo"/>
    <property type="match status" value="1"/>
</dbReference>
<feature type="coiled-coil region" evidence="1">
    <location>
        <begin position="516"/>
        <end position="554"/>
    </location>
</feature>
<protein>
    <submittedName>
        <fullName evidence="4">Unnamed protein product</fullName>
    </submittedName>
</protein>
<evidence type="ECO:0000259" key="3">
    <source>
        <dbReference type="PROSITE" id="PS50994"/>
    </source>
</evidence>
<keyword evidence="5" id="KW-1185">Reference proteome</keyword>
<dbReference type="OrthoDB" id="6621683at2759"/>
<name>A0A9W7DCR6_9STRA</name>
<dbReference type="Gene3D" id="3.30.420.10">
    <property type="entry name" value="Ribonuclease H-like superfamily/Ribonuclease H"/>
    <property type="match status" value="1"/>
</dbReference>
<evidence type="ECO:0000313" key="5">
    <source>
        <dbReference type="Proteomes" id="UP001165083"/>
    </source>
</evidence>